<evidence type="ECO:0000313" key="2">
    <source>
        <dbReference type="EMBL" id="MBM7494323.1"/>
    </source>
</evidence>
<feature type="domain" description="PEP-utilising enzyme C-terminal" evidence="1">
    <location>
        <begin position="82"/>
        <end position="370"/>
    </location>
</feature>
<evidence type="ECO:0000313" key="3">
    <source>
        <dbReference type="Proteomes" id="UP000764837"/>
    </source>
</evidence>
<sequence length="417" mass="43816">MSGTLIDWSSTFYRSPELVTGRTVRCAVDAPLPAVAFLERVGVAEVQFTGELAAAHASILWDEIASWRTSADGGAGPPLGEELLANACTADGFKRAAELGTIGLGLVRGEFLFAVAVAALVNQQFAGGGTVADALASDGEWRTLCRLLADQRLRRMLAEQLMFILDAANSAFPPSAPVFVRCFDYGDAYSGTGGGQRGAALLLDQLPEAVGFLAKIVAEAQARHAVRYVFAMPMVATYAELTETVALAGRGGVTFAASPDDLTRPGFGWEVETPAACLCTGLWSDHLKREYGIVPALCGIGTNDLTQFTLARPRRKPVRLVDARHEAHPAVLALLGRLADDCTGRGISAVLSGAAGEDPGYRAFARQLGFLVSCPIPALMTAAHDRLTPVLTQAVAADRLVDAYGVADAIGRGINSA</sequence>
<name>A0ABS2M1K0_9ACTN</name>
<dbReference type="PANTHER" id="PTHR46244">
    <property type="entry name" value="PHOSPHOENOLPYRUVATE-PROTEIN PHOSPHOTRANSFERASE"/>
    <property type="match status" value="1"/>
</dbReference>
<dbReference type="Pfam" id="PF02896">
    <property type="entry name" value="PEP-utilizers_C"/>
    <property type="match status" value="1"/>
</dbReference>
<dbReference type="Gene3D" id="3.20.20.60">
    <property type="entry name" value="Phosphoenolpyruvate-binding domains"/>
    <property type="match status" value="1"/>
</dbReference>
<keyword evidence="3" id="KW-1185">Reference proteome</keyword>
<organism evidence="2 3">
    <name type="scientific">Micromonospora luteifusca</name>
    <dbReference type="NCBI Taxonomy" id="709860"/>
    <lineage>
        <taxon>Bacteria</taxon>
        <taxon>Bacillati</taxon>
        <taxon>Actinomycetota</taxon>
        <taxon>Actinomycetes</taxon>
        <taxon>Micromonosporales</taxon>
        <taxon>Micromonosporaceae</taxon>
        <taxon>Micromonospora</taxon>
    </lineage>
</organism>
<reference evidence="2 3" key="1">
    <citation type="submission" date="2021-01" db="EMBL/GenBank/DDBJ databases">
        <title>Sequencing the genomes of 1000 actinobacteria strains.</title>
        <authorList>
            <person name="Klenk H.-P."/>
        </authorList>
    </citation>
    <scope>NUCLEOTIDE SEQUENCE [LARGE SCALE GENOMIC DNA]</scope>
    <source>
        <strain evidence="2 3">DSM 100204</strain>
    </source>
</reference>
<accession>A0ABS2M1K0</accession>
<dbReference type="InterPro" id="IPR000121">
    <property type="entry name" value="PEP_util_C"/>
</dbReference>
<dbReference type="Proteomes" id="UP000764837">
    <property type="component" value="Unassembled WGS sequence"/>
</dbReference>
<dbReference type="InterPro" id="IPR040442">
    <property type="entry name" value="Pyrv_kinase-like_dom_sf"/>
</dbReference>
<comment type="caution">
    <text evidence="2">The sequence shown here is derived from an EMBL/GenBank/DDBJ whole genome shotgun (WGS) entry which is preliminary data.</text>
</comment>
<dbReference type="RefSeq" id="WP_204944907.1">
    <property type="nucleotide sequence ID" value="NZ_JAFBBP010000001.1"/>
</dbReference>
<proteinExistence type="predicted"/>
<protein>
    <recommendedName>
        <fullName evidence="1">PEP-utilising enzyme C-terminal domain-containing protein</fullName>
    </recommendedName>
</protein>
<evidence type="ECO:0000259" key="1">
    <source>
        <dbReference type="Pfam" id="PF02896"/>
    </source>
</evidence>
<dbReference type="InterPro" id="IPR050499">
    <property type="entry name" value="PEP-utilizing_PTS_enzyme"/>
</dbReference>
<dbReference type="EMBL" id="JAFBBP010000001">
    <property type="protein sequence ID" value="MBM7494323.1"/>
    <property type="molecule type" value="Genomic_DNA"/>
</dbReference>
<dbReference type="SUPFAM" id="SSF51621">
    <property type="entry name" value="Phosphoenolpyruvate/pyruvate domain"/>
    <property type="match status" value="1"/>
</dbReference>
<gene>
    <name evidence="2" type="ORF">JOD64_005545</name>
</gene>
<dbReference type="InterPro" id="IPR015813">
    <property type="entry name" value="Pyrv/PenolPyrv_kinase-like_dom"/>
</dbReference>
<dbReference type="PANTHER" id="PTHR46244:SF3">
    <property type="entry name" value="PHOSPHOENOLPYRUVATE-PROTEIN PHOSPHOTRANSFERASE"/>
    <property type="match status" value="1"/>
</dbReference>